<dbReference type="PANTHER" id="PTHR14043:SF5">
    <property type="entry name" value="HOMEOBOX PROTEIN CUT-LIKE 2"/>
    <property type="match status" value="1"/>
</dbReference>
<evidence type="ECO:0000313" key="4">
    <source>
        <dbReference type="Proteomes" id="UP000694398"/>
    </source>
</evidence>
<reference evidence="3" key="1">
    <citation type="submission" date="2025-08" db="UniProtKB">
        <authorList>
            <consortium name="Ensembl"/>
        </authorList>
    </citation>
    <scope>IDENTIFICATION</scope>
</reference>
<sequence length="61" mass="6641">MVAPVLKSFQAEVVALSKRSQEAEAAFLSVYKQLIEAPDPVPACEVARGPDDRLQHPSFDS</sequence>
<dbReference type="GO" id="GO:0000981">
    <property type="term" value="F:DNA-binding transcription factor activity, RNA polymerase II-specific"/>
    <property type="evidence" value="ECO:0007669"/>
    <property type="project" value="TreeGrafter"/>
</dbReference>
<name>A0A8C2VMH7_CHILA</name>
<keyword evidence="1" id="KW-0175">Coiled coil</keyword>
<dbReference type="Pfam" id="PF25398">
    <property type="entry name" value="CUX1_N"/>
    <property type="match status" value="1"/>
</dbReference>
<dbReference type="GO" id="GO:0005634">
    <property type="term" value="C:nucleus"/>
    <property type="evidence" value="ECO:0007669"/>
    <property type="project" value="TreeGrafter"/>
</dbReference>
<evidence type="ECO:0000256" key="1">
    <source>
        <dbReference type="ARBA" id="ARBA00023054"/>
    </source>
</evidence>
<proteinExistence type="predicted"/>
<protein>
    <submittedName>
        <fullName evidence="3">Cut like homeobox 2</fullName>
    </submittedName>
</protein>
<evidence type="ECO:0000313" key="3">
    <source>
        <dbReference type="Ensembl" id="ENSCLAP00000016112.1"/>
    </source>
</evidence>
<feature type="domain" description="Cux N-terminal" evidence="2">
    <location>
        <begin position="2"/>
        <end position="46"/>
    </location>
</feature>
<dbReference type="AlphaFoldDB" id="A0A8C2VMH7"/>
<reference evidence="3" key="2">
    <citation type="submission" date="2025-09" db="UniProtKB">
        <authorList>
            <consortium name="Ensembl"/>
        </authorList>
    </citation>
    <scope>IDENTIFICATION</scope>
</reference>
<dbReference type="GeneTree" id="ENSGT00940000160241"/>
<dbReference type="Proteomes" id="UP000694398">
    <property type="component" value="Unassembled WGS sequence"/>
</dbReference>
<dbReference type="GO" id="GO:0000977">
    <property type="term" value="F:RNA polymerase II transcription regulatory region sequence-specific DNA binding"/>
    <property type="evidence" value="ECO:0007669"/>
    <property type="project" value="TreeGrafter"/>
</dbReference>
<accession>A0A8C2VMH7</accession>
<keyword evidence="4" id="KW-1185">Reference proteome</keyword>
<organism evidence="3 4">
    <name type="scientific">Chinchilla lanigera</name>
    <name type="common">Long-tailed chinchilla</name>
    <name type="synonym">Chinchilla villidera</name>
    <dbReference type="NCBI Taxonomy" id="34839"/>
    <lineage>
        <taxon>Eukaryota</taxon>
        <taxon>Metazoa</taxon>
        <taxon>Chordata</taxon>
        <taxon>Craniata</taxon>
        <taxon>Vertebrata</taxon>
        <taxon>Euteleostomi</taxon>
        <taxon>Mammalia</taxon>
        <taxon>Eutheria</taxon>
        <taxon>Euarchontoglires</taxon>
        <taxon>Glires</taxon>
        <taxon>Rodentia</taxon>
        <taxon>Hystricomorpha</taxon>
        <taxon>Chinchillidae</taxon>
        <taxon>Chinchilla</taxon>
    </lineage>
</organism>
<evidence type="ECO:0000259" key="2">
    <source>
        <dbReference type="Pfam" id="PF25398"/>
    </source>
</evidence>
<dbReference type="Ensembl" id="ENSCLAT00000016276.1">
    <property type="protein sequence ID" value="ENSCLAP00000016112.1"/>
    <property type="gene ID" value="ENSCLAG00000011089.1"/>
</dbReference>
<dbReference type="PANTHER" id="PTHR14043">
    <property type="entry name" value="CCAAT DISPLACEMENT PROTEIN-RELATED"/>
    <property type="match status" value="1"/>
</dbReference>
<gene>
    <name evidence="3" type="primary">CUX2</name>
</gene>
<dbReference type="InterPro" id="IPR057476">
    <property type="entry name" value="Cux_N"/>
</dbReference>